<keyword evidence="2" id="KW-1185">Reference proteome</keyword>
<sequence>MSVRLTPAYTPDMADVNRVFITLKPTMTEKRIRKIYDTLEILDKINTHNRETVNQDDISAMILKKQLIAELNSLKNKPKPHNNKTPTHTTKGFEVRASGRKKKPRTKKKPLDTKGKTAKPKRNKTKGKSKKGNKK</sequence>
<dbReference type="EMBL" id="KC662249">
    <property type="protein sequence ID" value="AGM15457.1"/>
    <property type="molecule type" value="Genomic_DNA"/>
</dbReference>
<evidence type="ECO:0000313" key="1">
    <source>
        <dbReference type="EMBL" id="AGM15457.1"/>
    </source>
</evidence>
<accession>A0AC59EWY1</accession>
<proteinExistence type="predicted"/>
<name>A0AC59EWY1_9VIRU</name>
<organism evidence="1 2">
    <name type="scientific">Phaeocystis globosa virus PgV-16T</name>
    <dbReference type="NCBI Taxonomy" id="3071227"/>
    <lineage>
        <taxon>Viruses</taxon>
        <taxon>Varidnaviria</taxon>
        <taxon>Bamfordvirae</taxon>
        <taxon>Nucleocytoviricota</taxon>
        <taxon>Megaviricetes</taxon>
        <taxon>Imitervirales</taxon>
        <taxon>Mesomimiviridae</taxon>
        <taxon>Tethysvirus</taxon>
        <taxon>Tethysvirus hollandense</taxon>
    </lineage>
</organism>
<gene>
    <name evidence="1" type="ORF">PGCG_00145</name>
</gene>
<evidence type="ECO:0000313" key="2">
    <source>
        <dbReference type="Proteomes" id="UP000204225"/>
    </source>
</evidence>
<protein>
    <submittedName>
        <fullName evidence="1">Uncharacterized protein</fullName>
    </submittedName>
</protein>
<reference evidence="1 2" key="1">
    <citation type="journal article" date="2013" name="Proc. Natl. Acad. Sci. U.S.A.">
        <title>Genome of Phaeocystis globosa virus PgV-16T highlights the common ancestry of the largest known DNA viruses infecting eukaryotes.</title>
        <authorList>
            <person name="Santini S."/>
            <person name="Jeudy S."/>
            <person name="Bartoli J."/>
            <person name="Poirot O."/>
            <person name="Lescot M."/>
            <person name="Abergel C."/>
            <person name="Barbe V."/>
            <person name="Wommack K.E."/>
            <person name="Noordeloos A.A."/>
            <person name="Brussaard C.P."/>
            <person name="Claverie J.M."/>
        </authorList>
    </citation>
    <scope>NUCLEOTIDE SEQUENCE [LARGE SCALE GENOMIC DNA]</scope>
    <source>
        <strain evidence="1 2">16T</strain>
    </source>
</reference>
<dbReference type="Proteomes" id="UP000204225">
    <property type="component" value="Segment"/>
</dbReference>